<dbReference type="GeneID" id="57333445"/>
<evidence type="ECO:0000313" key="1">
    <source>
        <dbReference type="EMBL" id="MBG2913274.1"/>
    </source>
</evidence>
<accession>A0A6G6SVS3</accession>
<organism evidence="1 2">
    <name type="scientific">Proteus terrae subsp. cibarius</name>
    <dbReference type="NCBI Taxonomy" id="626774"/>
    <lineage>
        <taxon>Bacteria</taxon>
        <taxon>Pseudomonadati</taxon>
        <taxon>Pseudomonadota</taxon>
        <taxon>Gammaproteobacteria</taxon>
        <taxon>Enterobacterales</taxon>
        <taxon>Morganellaceae</taxon>
        <taxon>Proteus</taxon>
    </lineage>
</organism>
<dbReference type="Proteomes" id="UP000612266">
    <property type="component" value="Unassembled WGS sequence"/>
</dbReference>
<gene>
    <name evidence="1" type="ORF">I4901_02705</name>
</gene>
<dbReference type="AlphaFoldDB" id="A0A6G6SVS3"/>
<dbReference type="RefSeq" id="WP_075674219.1">
    <property type="nucleotide sequence ID" value="NZ_CP047349.1"/>
</dbReference>
<name>A0A6G6SVS3_9GAMM</name>
<comment type="caution">
    <text evidence="1">The sequence shown here is derived from an EMBL/GenBank/DDBJ whole genome shotgun (WGS) entry which is preliminary data.</text>
</comment>
<proteinExistence type="predicted"/>
<reference evidence="1" key="1">
    <citation type="submission" date="2020-11" db="EMBL/GenBank/DDBJ databases">
        <title>Enhanced detection system for hospital associated transmission using whole genome sequencing surveillance.</title>
        <authorList>
            <person name="Harrison L.H."/>
            <person name="Van Tyne D."/>
            <person name="Marsh J.W."/>
            <person name="Griffith M.P."/>
            <person name="Snyder D.J."/>
            <person name="Cooper V.S."/>
            <person name="Mustapha M."/>
        </authorList>
    </citation>
    <scope>NUCLEOTIDE SEQUENCE</scope>
    <source>
        <strain evidence="1">PR00070</strain>
    </source>
</reference>
<dbReference type="EMBL" id="JADSJR010000002">
    <property type="protein sequence ID" value="MBG2913274.1"/>
    <property type="molecule type" value="Genomic_DNA"/>
</dbReference>
<evidence type="ECO:0000313" key="2">
    <source>
        <dbReference type="Proteomes" id="UP000612266"/>
    </source>
</evidence>
<sequence>MTKLIVTDSDTENKFYPTNISFNADGNTYLLSMSKDKEYMTRTVHPSGKLIRDPLADSGTFAYYYDYMSIAYDAVTGKQYLCCISTENKYFELFLIQDSGKLTSTNTFSFVKGFNRSIAIFIINSKFFVYIQNETTKYWEVMSISK</sequence>
<protein>
    <submittedName>
        <fullName evidence="1">Uncharacterized protein</fullName>
    </submittedName>
</protein>